<accession>A0A524RNK3</accession>
<dbReference type="SUPFAM" id="SSF52833">
    <property type="entry name" value="Thioredoxin-like"/>
    <property type="match status" value="1"/>
</dbReference>
<dbReference type="Gene3D" id="3.40.30.10">
    <property type="entry name" value="Glutaredoxin"/>
    <property type="match status" value="1"/>
</dbReference>
<name>A0A524RNK3_9CHRO</name>
<reference evidence="1 2" key="1">
    <citation type="journal article" date="2019" name="mSystems">
        <title>Life at home and on the roam: Genomic adaptions reflect the dual lifestyle of an intracellular, facultative symbiont.</title>
        <authorList>
            <person name="Burgsdorf I."/>
        </authorList>
    </citation>
    <scope>NUCLEOTIDE SEQUENCE [LARGE SCALE GENOMIC DNA]</scope>
    <source>
        <strain evidence="1">277cV</strain>
    </source>
</reference>
<dbReference type="InterPro" id="IPR008554">
    <property type="entry name" value="Glutaredoxin-like"/>
</dbReference>
<evidence type="ECO:0000313" key="1">
    <source>
        <dbReference type="EMBL" id="TGG92636.1"/>
    </source>
</evidence>
<organism evidence="1 2">
    <name type="scientific">Aphanocapsa feldmannii 277cV</name>
    <dbReference type="NCBI Taxonomy" id="2507553"/>
    <lineage>
        <taxon>Bacteria</taxon>
        <taxon>Bacillati</taxon>
        <taxon>Cyanobacteriota</taxon>
        <taxon>Cyanophyceae</taxon>
        <taxon>Oscillatoriophycideae</taxon>
        <taxon>Chroococcales</taxon>
        <taxon>Microcystaceae</taxon>
        <taxon>Aphanocapsa</taxon>
    </lineage>
</organism>
<comment type="caution">
    <text evidence="1">The sequence shown here is derived from an EMBL/GenBank/DDBJ whole genome shotgun (WGS) entry which is preliminary data.</text>
</comment>
<proteinExistence type="predicted"/>
<dbReference type="EMBL" id="SRMO01000059">
    <property type="protein sequence ID" value="TGG92636.1"/>
    <property type="molecule type" value="Genomic_DNA"/>
</dbReference>
<dbReference type="Proteomes" id="UP000317990">
    <property type="component" value="Unassembled WGS sequence"/>
</dbReference>
<dbReference type="InterPro" id="IPR036249">
    <property type="entry name" value="Thioredoxin-like_sf"/>
</dbReference>
<sequence>MLTCTNHIPCASTVLPAPASDDQFLLLSRKGCCLCEGLEQNLRRLDPVPVLRVLDIDDDPWLKARYDLEVPLLFAVTAQGWQVLPRCAPRLRGEGFAVWLQKQLAALGPA</sequence>
<evidence type="ECO:0000313" key="2">
    <source>
        <dbReference type="Proteomes" id="UP000317990"/>
    </source>
</evidence>
<protein>
    <submittedName>
        <fullName evidence="1">Glutaredoxin family protein</fullName>
    </submittedName>
</protein>
<gene>
    <name evidence="1" type="ORF">ERJ67_05355</name>
</gene>
<dbReference type="AlphaFoldDB" id="A0A524RNK3"/>
<dbReference type="Pfam" id="PF05768">
    <property type="entry name" value="Glrx-like"/>
    <property type="match status" value="1"/>
</dbReference>